<protein>
    <submittedName>
        <fullName evidence="2">RES family NAD+ phosphorylase</fullName>
    </submittedName>
</protein>
<sequence length="154" mass="17046">MKLWRLVRAPFVALDGSGPERHGARYSPPGVPVVNFASEAGLAVLVALRYLPENAAERPDDFVLGWTAVDAVPERVPDTGEDEASIRAWVADWLATRRSLLAAIASRVLPEGDIVMMNPHHPDAARIPPLTIRLFDFETCLHRPPMLDTYRSNL</sequence>
<feature type="domain" description="RES" evidence="1">
    <location>
        <begin position="13"/>
        <end position="131"/>
    </location>
</feature>
<comment type="caution">
    <text evidence="2">The sequence shown here is derived from an EMBL/GenBank/DDBJ whole genome shotgun (WGS) entry which is preliminary data.</text>
</comment>
<dbReference type="SMART" id="SM00953">
    <property type="entry name" value="RES"/>
    <property type="match status" value="1"/>
</dbReference>
<dbReference type="Proteomes" id="UP000755104">
    <property type="component" value="Unassembled WGS sequence"/>
</dbReference>
<organism evidence="2 3">
    <name type="scientific">Qipengyuania qiaonensis</name>
    <dbReference type="NCBI Taxonomy" id="2867240"/>
    <lineage>
        <taxon>Bacteria</taxon>
        <taxon>Pseudomonadati</taxon>
        <taxon>Pseudomonadota</taxon>
        <taxon>Alphaproteobacteria</taxon>
        <taxon>Sphingomonadales</taxon>
        <taxon>Erythrobacteraceae</taxon>
        <taxon>Qipengyuania</taxon>
    </lineage>
</organism>
<evidence type="ECO:0000313" key="3">
    <source>
        <dbReference type="Proteomes" id="UP000755104"/>
    </source>
</evidence>
<dbReference type="EMBL" id="JAIGNO010000004">
    <property type="protein sequence ID" value="MBX7482536.1"/>
    <property type="molecule type" value="Genomic_DNA"/>
</dbReference>
<dbReference type="RefSeq" id="WP_221557801.1">
    <property type="nucleotide sequence ID" value="NZ_JAIGNO010000004.1"/>
</dbReference>
<name>A0ABS7J895_9SPHN</name>
<reference evidence="2 3" key="1">
    <citation type="submission" date="2021-08" db="EMBL/GenBank/DDBJ databases">
        <title>Comparative Genomics Analysis of the Genus Qipengyuania Reveals Extensive Genetic Diversity and Metabolic Versatility, Including the Description of Fifteen Novel Species.</title>
        <authorList>
            <person name="Liu Y."/>
        </authorList>
    </citation>
    <scope>NUCLEOTIDE SEQUENCE [LARGE SCALE GENOMIC DNA]</scope>
    <source>
        <strain evidence="2 3">6D47A</strain>
    </source>
</reference>
<gene>
    <name evidence="2" type="ORF">K3174_08335</name>
</gene>
<evidence type="ECO:0000313" key="2">
    <source>
        <dbReference type="EMBL" id="MBX7482536.1"/>
    </source>
</evidence>
<evidence type="ECO:0000259" key="1">
    <source>
        <dbReference type="SMART" id="SM00953"/>
    </source>
</evidence>
<dbReference type="Pfam" id="PF08808">
    <property type="entry name" value="RES"/>
    <property type="match status" value="1"/>
</dbReference>
<accession>A0ABS7J895</accession>
<keyword evidence="3" id="KW-1185">Reference proteome</keyword>
<dbReference type="InterPro" id="IPR014914">
    <property type="entry name" value="RES_dom"/>
</dbReference>
<proteinExistence type="predicted"/>